<dbReference type="Proteomes" id="UP001165168">
    <property type="component" value="Unassembled WGS sequence"/>
</dbReference>
<gene>
    <name evidence="1" type="ORF">Ccel01_35540</name>
</gene>
<reference evidence="1" key="1">
    <citation type="submission" date="2023-03" db="EMBL/GenBank/DDBJ databases">
        <title>Cellulosimicrobium cellulans NBRC 103059.</title>
        <authorList>
            <person name="Ichikawa N."/>
            <person name="Sato H."/>
            <person name="Tonouchi N."/>
        </authorList>
    </citation>
    <scope>NUCLEOTIDE SEQUENCE</scope>
    <source>
        <strain evidence="1">NBRC 103059</strain>
    </source>
</reference>
<dbReference type="InterPro" id="IPR025543">
    <property type="entry name" value="Dodecin-like"/>
</dbReference>
<dbReference type="Pfam" id="PF07311">
    <property type="entry name" value="Dodecin"/>
    <property type="match status" value="1"/>
</dbReference>
<organism evidence="1 2">
    <name type="scientific">Cellulosimicrobium cellulans</name>
    <name type="common">Arthrobacter luteus</name>
    <dbReference type="NCBI Taxonomy" id="1710"/>
    <lineage>
        <taxon>Bacteria</taxon>
        <taxon>Bacillati</taxon>
        <taxon>Actinomycetota</taxon>
        <taxon>Actinomycetes</taxon>
        <taxon>Micrococcales</taxon>
        <taxon>Promicromonosporaceae</taxon>
        <taxon>Cellulosimicrobium</taxon>
    </lineage>
</organism>
<dbReference type="Gene3D" id="3.30.1660.10">
    <property type="entry name" value="Flavin-binding protein dodecin"/>
    <property type="match status" value="1"/>
</dbReference>
<dbReference type="EMBL" id="BSTG01000005">
    <property type="protein sequence ID" value="GLY58952.1"/>
    <property type="molecule type" value="Genomic_DNA"/>
</dbReference>
<comment type="caution">
    <text evidence="1">The sequence shown here is derived from an EMBL/GenBank/DDBJ whole genome shotgun (WGS) entry which is preliminary data.</text>
</comment>
<dbReference type="InterPro" id="IPR009923">
    <property type="entry name" value="Dodecin"/>
</dbReference>
<dbReference type="PANTHER" id="PTHR39324:SF1">
    <property type="entry name" value="CALCIUM DODECIN"/>
    <property type="match status" value="1"/>
</dbReference>
<evidence type="ECO:0008006" key="3">
    <source>
        <dbReference type="Google" id="ProtNLM"/>
    </source>
</evidence>
<dbReference type="InterPro" id="IPR036694">
    <property type="entry name" value="Dodecin-like_sf"/>
</dbReference>
<dbReference type="AlphaFoldDB" id="A0AAV5PCM6"/>
<proteinExistence type="predicted"/>
<name>A0AAV5PCM6_CELCE</name>
<accession>A0AAV5PCM6</accession>
<protein>
    <recommendedName>
        <fullName evidence="3">Dodecin domain-containing protein</fullName>
    </recommendedName>
</protein>
<sequence>MRGRIGAPALDRGAGMSGTVARITHISARSDTSFEDAVRIGVERAASTLRNVSGAWVKEQKVDVADGRITAWQVVLEVTFVLE</sequence>
<evidence type="ECO:0000313" key="1">
    <source>
        <dbReference type="EMBL" id="GLY58952.1"/>
    </source>
</evidence>
<evidence type="ECO:0000313" key="2">
    <source>
        <dbReference type="Proteomes" id="UP001165168"/>
    </source>
</evidence>
<dbReference type="SUPFAM" id="SSF89807">
    <property type="entry name" value="Dodecin-like"/>
    <property type="match status" value="1"/>
</dbReference>
<dbReference type="PANTHER" id="PTHR39324">
    <property type="entry name" value="CALCIUM DODECIN"/>
    <property type="match status" value="1"/>
</dbReference>